<evidence type="ECO:0000313" key="1">
    <source>
        <dbReference type="EMBL" id="QSQ11623.1"/>
    </source>
</evidence>
<sequence length="309" mass="34754">MSEPFLAPRSHTDTGDVVIRAELGLTAYLAEPEFWAREGAQRALDLMLDLPSADLLRYYTTSVMTEWDEVGPRMLKSLRDGLTSRALLVEKPRHLFFFRLADEPNCPSVGFSYTEIDPRRATRAAVLELTLPQGHAPEDLQALAVALTELGPVYSLVGGYTVRWNMLYPKLAFSEFYVWAQRYLGLDIQDAEEFAPFAPVGLPGSNWLTYLGEPLAKQLELDLAALKRTAWTPPVETLPVRSGLMLRAGARPTMGDLNRFAYPEAYAEVARMLEPHFATELPEFWGPFTDEERTGAWLRRLVGAKDWSA</sequence>
<evidence type="ECO:0000313" key="2">
    <source>
        <dbReference type="Proteomes" id="UP000663090"/>
    </source>
</evidence>
<name>A0ABX7MZH7_9BACT</name>
<reference evidence="1 2" key="1">
    <citation type="submission" date="2021-02" db="EMBL/GenBank/DDBJ databases">
        <title>De Novo genome assembly of isolated myxobacteria.</title>
        <authorList>
            <person name="Stevens D.C."/>
        </authorList>
    </citation>
    <scope>NUCLEOTIDE SEQUENCE [LARGE SCALE GENOMIC DNA]</scope>
    <source>
        <strain evidence="1 2">SCHIC003</strain>
    </source>
</reference>
<organism evidence="1 2">
    <name type="scientific">Myxococcus landrumensis</name>
    <dbReference type="NCBI Taxonomy" id="2813577"/>
    <lineage>
        <taxon>Bacteria</taxon>
        <taxon>Pseudomonadati</taxon>
        <taxon>Myxococcota</taxon>
        <taxon>Myxococcia</taxon>
        <taxon>Myxococcales</taxon>
        <taxon>Cystobacterineae</taxon>
        <taxon>Myxococcaceae</taxon>
        <taxon>Myxococcus</taxon>
    </lineage>
</organism>
<dbReference type="Pfam" id="PF11876">
    <property type="entry name" value="TsiV"/>
    <property type="match status" value="1"/>
</dbReference>
<proteinExistence type="predicted"/>
<dbReference type="Proteomes" id="UP000663090">
    <property type="component" value="Chromosome"/>
</dbReference>
<accession>A0ABX7MZH7</accession>
<protein>
    <submittedName>
        <fullName evidence="1">DUF3396 domain-containing protein</fullName>
    </submittedName>
</protein>
<gene>
    <name evidence="1" type="ORF">JY572_24880</name>
</gene>
<dbReference type="EMBL" id="CP071091">
    <property type="protein sequence ID" value="QSQ11623.1"/>
    <property type="molecule type" value="Genomic_DNA"/>
</dbReference>
<keyword evidence="2" id="KW-1185">Reference proteome</keyword>
<dbReference type="InterPro" id="IPR021815">
    <property type="entry name" value="TsiV"/>
</dbReference>
<dbReference type="RefSeq" id="WP_206713369.1">
    <property type="nucleotide sequence ID" value="NZ_CP071091.1"/>
</dbReference>